<evidence type="ECO:0000256" key="2">
    <source>
        <dbReference type="SAM" id="MobiDB-lite"/>
    </source>
</evidence>
<protein>
    <submittedName>
        <fullName evidence="3">Uncharacterized protein</fullName>
    </submittedName>
</protein>
<feature type="coiled-coil region" evidence="1">
    <location>
        <begin position="48"/>
        <end position="117"/>
    </location>
</feature>
<accession>A0A8X6H7I7</accession>
<feature type="compositionally biased region" description="Low complexity" evidence="2">
    <location>
        <begin position="532"/>
        <end position="547"/>
    </location>
</feature>
<gene>
    <name evidence="3" type="primary">AVEN_14329_1</name>
    <name evidence="3" type="ORF">TNCT_625551</name>
</gene>
<dbReference type="OrthoDB" id="6435504at2759"/>
<proteinExistence type="predicted"/>
<feature type="region of interest" description="Disordered" evidence="2">
    <location>
        <begin position="1001"/>
        <end position="1021"/>
    </location>
</feature>
<organism evidence="3 4">
    <name type="scientific">Trichonephila clavata</name>
    <name type="common">Joro spider</name>
    <name type="synonym">Nephila clavata</name>
    <dbReference type="NCBI Taxonomy" id="2740835"/>
    <lineage>
        <taxon>Eukaryota</taxon>
        <taxon>Metazoa</taxon>
        <taxon>Ecdysozoa</taxon>
        <taxon>Arthropoda</taxon>
        <taxon>Chelicerata</taxon>
        <taxon>Arachnida</taxon>
        <taxon>Araneae</taxon>
        <taxon>Araneomorphae</taxon>
        <taxon>Entelegynae</taxon>
        <taxon>Araneoidea</taxon>
        <taxon>Nephilidae</taxon>
        <taxon>Trichonephila</taxon>
    </lineage>
</organism>
<evidence type="ECO:0000256" key="1">
    <source>
        <dbReference type="SAM" id="Coils"/>
    </source>
</evidence>
<feature type="compositionally biased region" description="Basic and acidic residues" evidence="2">
    <location>
        <begin position="515"/>
        <end position="524"/>
    </location>
</feature>
<feature type="region of interest" description="Disordered" evidence="2">
    <location>
        <begin position="939"/>
        <end position="988"/>
    </location>
</feature>
<comment type="caution">
    <text evidence="3">The sequence shown here is derived from an EMBL/GenBank/DDBJ whole genome shotgun (WGS) entry which is preliminary data.</text>
</comment>
<keyword evidence="4" id="KW-1185">Reference proteome</keyword>
<dbReference type="AlphaFoldDB" id="A0A8X6H7I7"/>
<evidence type="ECO:0000313" key="3">
    <source>
        <dbReference type="EMBL" id="GFR18437.1"/>
    </source>
</evidence>
<feature type="compositionally biased region" description="Polar residues" evidence="2">
    <location>
        <begin position="939"/>
        <end position="976"/>
    </location>
</feature>
<feature type="region of interest" description="Disordered" evidence="2">
    <location>
        <begin position="440"/>
        <end position="465"/>
    </location>
</feature>
<dbReference type="Proteomes" id="UP000887116">
    <property type="component" value="Unassembled WGS sequence"/>
</dbReference>
<feature type="region of interest" description="Disordered" evidence="2">
    <location>
        <begin position="515"/>
        <end position="555"/>
    </location>
</feature>
<dbReference type="EMBL" id="BMAO01037536">
    <property type="protein sequence ID" value="GFR18437.1"/>
    <property type="molecule type" value="Genomic_DNA"/>
</dbReference>
<keyword evidence="1" id="KW-0175">Coiled coil</keyword>
<feature type="coiled-coil region" evidence="1">
    <location>
        <begin position="150"/>
        <end position="180"/>
    </location>
</feature>
<name>A0A8X6H7I7_TRICU</name>
<sequence length="1196" mass="137204">MLYIYFNLFIQAFQRTVSLEKSFQSLETAVSDTTRTLTRSIKVEWQKVEKYKELSTAKEDERVSLQERVRTLNENKNMLEKQLLGVEKGIQSLKNSNDELKRSLNNTRRQEDKVSREYNTEKQMMDEKLTYYRGKWQERYESRYANKPLVQEYEQAKRALSDMKDQLQYLKSDLHECNAEIFKAKCERGKRNAEENGFYPIEFFIIRLASVGAEVVKSEEEENKILKAIDSLQHNIDMKLMENKAKKSTINLNKLQRSKSQVMKEINIASTNNDLEQPLDIPVKRKGITGKLYSIPQKIIRGNEDSLLNKYGNLSKPPQNLQGQTLEKWPVSERDKQVIQEVKVRNRMEKLKLYTPIFSTSLEHVSETTSAIGSDSTVIKNNWAHTSNTFQASNIKDRTFNQNISNRMTLEENINPESQLRKSVEANPLLNTSETLRVKEFQSNPKKKSSSCSETIQKDPVMQSKNRITFAPNTLIENFEKTDKYISNMTPFTKNRDSLKNPDLQKVSVKNYQEKKLRGSDDPSKISQEPFVNNNEENEQVSNVSPSKTHREIGNYNDKENRFTNKIQSSEAIQKSKIIMNDENWLTDKTISSKKFQDFQTNHETATHLMKGKKSPKSNNEPLVSNDLEMRFGNQVNVSNDYQIKNKSTKITRNAEEHRVIIPKYAKQVDRKIIYEQFQNTEVGKDHQLPSNSDKNYNHMNKSQEAPIELGRKCDIPFVTQQSSEKGINNMNKEMQEVDINNDHKIDPSISVETKDAHSARTYVEQELMDVDSVEDTRSTLEVNNYKEAQRQELYANRYDIQQEENKNRENFPCDNILIDKAEMDQSLAISNSAVVIIDKIANQSQEKRSKIATEVEERDSNATTENVCDVDETRTLHNLADDSVRTQLNQSSMHCSSVKSIEKSIDDTDITEVNMQIENEIPNYTYSLQSENSEISFSKQSSATEVPNQSKLCESASSSSTVATQKETNELQNYPSSNKSTSSSELRYTTPKSYDFANKLQPSFQSPPMEVAKTPTPKEVRMETQSPFDFEKHMEILGELRKTPTFVYETRQMFKTGENNTAEMQEKIPLEAIKTKSDMFGTMTFFDKAPAENGTSPKLTENAKSKTEESGFLSFALEDYLADSPESPVQVGKEKSMFSFGCDSPNNGVKSPEFFPLFAADTQETAKDTKSGFVFNFGGAEKAPSPDQGSFKFLF</sequence>
<evidence type="ECO:0000313" key="4">
    <source>
        <dbReference type="Proteomes" id="UP000887116"/>
    </source>
</evidence>
<reference evidence="3" key="1">
    <citation type="submission" date="2020-07" db="EMBL/GenBank/DDBJ databases">
        <title>Multicomponent nature underlies the extraordinary mechanical properties of spider dragline silk.</title>
        <authorList>
            <person name="Kono N."/>
            <person name="Nakamura H."/>
            <person name="Mori M."/>
            <person name="Yoshida Y."/>
            <person name="Ohtoshi R."/>
            <person name="Malay A.D."/>
            <person name="Moran D.A.P."/>
            <person name="Tomita M."/>
            <person name="Numata K."/>
            <person name="Arakawa K."/>
        </authorList>
    </citation>
    <scope>NUCLEOTIDE SEQUENCE</scope>
</reference>